<dbReference type="InParanoid" id="A0A7L4YQG0"/>
<sequence>MSQSNSARIAADLRAWVEAAPAGSQLPPSRAIATKYGAGPRTVQKAMDQLAALGLTESRPGVGTFVRARRTAQPMDFRWQTAALPAGAPSSRTLPAALQTAQPDAIALHSGYPDRSLLPERLVHTSLSRAGRSATALTRPPAEGAPELRAWFARELASQMPASVSPVALRDVLVVPGSQAGLTAIFRALIGAGRPLLIESPTYWGAIDAATQAGVVLVPVPSGPEGPDRAALADAFARTGARGFYAQPTYANPTGAQWSPQLAREVLEIARDHRAFVIEDDWAHDFGIATQPQPLAALDDGGHVVYLRSLTKSIAPSVRVAALIARGPARDRIFGALVADNLYVSGVLQEAALDIVSHPSWRTQLRATSEQLRTRRDTLIDSVHTHCPELHVAHVPAGGLHLWAQLPDGTDVAQLVRDCAASGVLVADGADWFPAEPDGAYLRLNYSGPDPGRFDEAMQIIGAHLAAQS</sequence>
<evidence type="ECO:0000259" key="6">
    <source>
        <dbReference type="PROSITE" id="PS50949"/>
    </source>
</evidence>
<dbReference type="AlphaFoldDB" id="A0A7L4YQG0"/>
<dbReference type="PANTHER" id="PTHR46577:SF2">
    <property type="entry name" value="TRANSCRIPTIONAL REGULATORY PROTEIN"/>
    <property type="match status" value="1"/>
</dbReference>
<accession>A0A7L4YQG0</accession>
<dbReference type="Pfam" id="PF00392">
    <property type="entry name" value="GntR"/>
    <property type="match status" value="1"/>
</dbReference>
<evidence type="ECO:0000256" key="3">
    <source>
        <dbReference type="ARBA" id="ARBA00023015"/>
    </source>
</evidence>
<dbReference type="InterPro" id="IPR036388">
    <property type="entry name" value="WH-like_DNA-bd_sf"/>
</dbReference>
<dbReference type="Gene3D" id="1.10.10.10">
    <property type="entry name" value="Winged helix-like DNA-binding domain superfamily/Winged helix DNA-binding domain"/>
    <property type="match status" value="1"/>
</dbReference>
<protein>
    <submittedName>
        <fullName evidence="7">Aminotransferase class I/II-fold pyridoxal phosphate-dependent enzyme</fullName>
    </submittedName>
</protein>
<dbReference type="Gene3D" id="3.90.1150.10">
    <property type="entry name" value="Aspartate Aminotransferase, domain 1"/>
    <property type="match status" value="1"/>
</dbReference>
<dbReference type="InterPro" id="IPR051446">
    <property type="entry name" value="HTH_trans_reg/aminotransferase"/>
</dbReference>
<dbReference type="GO" id="GO:0003677">
    <property type="term" value="F:DNA binding"/>
    <property type="evidence" value="ECO:0007669"/>
    <property type="project" value="UniProtKB-KW"/>
</dbReference>
<keyword evidence="7" id="KW-0808">Transferase</keyword>
<keyword evidence="7" id="KW-0032">Aminotransferase</keyword>
<dbReference type="EMBL" id="CP047156">
    <property type="protein sequence ID" value="QHC01163.1"/>
    <property type="molecule type" value="Genomic_DNA"/>
</dbReference>
<keyword evidence="2" id="KW-0663">Pyridoxal phosphate</keyword>
<dbReference type="GO" id="GO:0030170">
    <property type="term" value="F:pyridoxal phosphate binding"/>
    <property type="evidence" value="ECO:0007669"/>
    <property type="project" value="InterPro"/>
</dbReference>
<evidence type="ECO:0000256" key="1">
    <source>
        <dbReference type="ARBA" id="ARBA00005384"/>
    </source>
</evidence>
<dbReference type="Gene3D" id="3.40.640.10">
    <property type="entry name" value="Type I PLP-dependent aspartate aminotransferase-like (Major domain)"/>
    <property type="match status" value="1"/>
</dbReference>
<dbReference type="PROSITE" id="PS50949">
    <property type="entry name" value="HTH_GNTR"/>
    <property type="match status" value="1"/>
</dbReference>
<dbReference type="GO" id="GO:0003700">
    <property type="term" value="F:DNA-binding transcription factor activity"/>
    <property type="evidence" value="ECO:0007669"/>
    <property type="project" value="InterPro"/>
</dbReference>
<keyword evidence="3" id="KW-0805">Transcription regulation</keyword>
<dbReference type="InterPro" id="IPR015424">
    <property type="entry name" value="PyrdxlP-dep_Trfase"/>
</dbReference>
<dbReference type="OrthoDB" id="9802328at2"/>
<dbReference type="SMART" id="SM00345">
    <property type="entry name" value="HTH_GNTR"/>
    <property type="match status" value="1"/>
</dbReference>
<dbReference type="InterPro" id="IPR015422">
    <property type="entry name" value="PyrdxlP-dep_Trfase_small"/>
</dbReference>
<evidence type="ECO:0000256" key="4">
    <source>
        <dbReference type="ARBA" id="ARBA00023125"/>
    </source>
</evidence>
<dbReference type="Proteomes" id="UP000463857">
    <property type="component" value="Chromosome"/>
</dbReference>
<evidence type="ECO:0000256" key="5">
    <source>
        <dbReference type="ARBA" id="ARBA00023163"/>
    </source>
</evidence>
<dbReference type="InterPro" id="IPR015421">
    <property type="entry name" value="PyrdxlP-dep_Trfase_major"/>
</dbReference>
<dbReference type="GO" id="GO:0008483">
    <property type="term" value="F:transaminase activity"/>
    <property type="evidence" value="ECO:0007669"/>
    <property type="project" value="UniProtKB-KW"/>
</dbReference>
<evidence type="ECO:0000313" key="7">
    <source>
        <dbReference type="EMBL" id="QHC01163.1"/>
    </source>
</evidence>
<dbReference type="CDD" id="cd00609">
    <property type="entry name" value="AAT_like"/>
    <property type="match status" value="1"/>
</dbReference>
<feature type="domain" description="HTH gntR-type" evidence="6">
    <location>
        <begin position="3"/>
        <end position="69"/>
    </location>
</feature>
<keyword evidence="4" id="KW-0238">DNA-binding</keyword>
<reference evidence="7 8" key="1">
    <citation type="journal article" date="2018" name="Int. J. Syst. Evol. Microbiol.">
        <title>Epidermidibacterium keratini gen. nov., sp. nov., a member of the family Sporichthyaceae, isolated from keratin epidermis.</title>
        <authorList>
            <person name="Lee D.G."/>
            <person name="Trujillo M.E."/>
            <person name="Kang S."/>
            <person name="Nam J.J."/>
            <person name="Kim Y.J."/>
        </authorList>
    </citation>
    <scope>NUCLEOTIDE SEQUENCE [LARGE SCALE GENOMIC DNA]</scope>
    <source>
        <strain evidence="7 8">EPI-7</strain>
    </source>
</reference>
<keyword evidence="5" id="KW-0804">Transcription</keyword>
<comment type="similarity">
    <text evidence="1">In the C-terminal section; belongs to the class-I pyridoxal-phosphate-dependent aminotransferase family.</text>
</comment>
<dbReference type="Pfam" id="PF00155">
    <property type="entry name" value="Aminotran_1_2"/>
    <property type="match status" value="1"/>
</dbReference>
<dbReference type="RefSeq" id="WP_159546300.1">
    <property type="nucleotide sequence ID" value="NZ_CP047156.1"/>
</dbReference>
<dbReference type="SUPFAM" id="SSF53383">
    <property type="entry name" value="PLP-dependent transferases"/>
    <property type="match status" value="1"/>
</dbReference>
<dbReference type="InterPro" id="IPR000524">
    <property type="entry name" value="Tscrpt_reg_HTH_GntR"/>
</dbReference>
<evidence type="ECO:0000256" key="2">
    <source>
        <dbReference type="ARBA" id="ARBA00022898"/>
    </source>
</evidence>
<dbReference type="SUPFAM" id="SSF46785">
    <property type="entry name" value="Winged helix' DNA-binding domain"/>
    <property type="match status" value="1"/>
</dbReference>
<evidence type="ECO:0000313" key="8">
    <source>
        <dbReference type="Proteomes" id="UP000463857"/>
    </source>
</evidence>
<keyword evidence="8" id="KW-1185">Reference proteome</keyword>
<gene>
    <name evidence="7" type="ORF">EK0264_13250</name>
</gene>
<organism evidence="7 8">
    <name type="scientific">Epidermidibacterium keratini</name>
    <dbReference type="NCBI Taxonomy" id="1891644"/>
    <lineage>
        <taxon>Bacteria</taxon>
        <taxon>Bacillati</taxon>
        <taxon>Actinomycetota</taxon>
        <taxon>Actinomycetes</taxon>
        <taxon>Sporichthyales</taxon>
        <taxon>Sporichthyaceae</taxon>
        <taxon>Epidermidibacterium</taxon>
    </lineage>
</organism>
<dbReference type="PANTHER" id="PTHR46577">
    <property type="entry name" value="HTH-TYPE TRANSCRIPTIONAL REGULATORY PROTEIN GABR"/>
    <property type="match status" value="1"/>
</dbReference>
<proteinExistence type="inferred from homology"/>
<dbReference type="InterPro" id="IPR036390">
    <property type="entry name" value="WH_DNA-bd_sf"/>
</dbReference>
<dbReference type="InterPro" id="IPR004839">
    <property type="entry name" value="Aminotransferase_I/II_large"/>
</dbReference>
<name>A0A7L4YQG0_9ACTN</name>
<dbReference type="CDD" id="cd07377">
    <property type="entry name" value="WHTH_GntR"/>
    <property type="match status" value="1"/>
</dbReference>
<dbReference type="KEGG" id="eke:EK0264_13250"/>